<dbReference type="EMBL" id="JAVRRJ010000001">
    <property type="protein sequence ID" value="KAK5091530.1"/>
    <property type="molecule type" value="Genomic_DNA"/>
</dbReference>
<organism evidence="2 3">
    <name type="scientific">Lithohypha guttulata</name>
    <dbReference type="NCBI Taxonomy" id="1690604"/>
    <lineage>
        <taxon>Eukaryota</taxon>
        <taxon>Fungi</taxon>
        <taxon>Dikarya</taxon>
        <taxon>Ascomycota</taxon>
        <taxon>Pezizomycotina</taxon>
        <taxon>Eurotiomycetes</taxon>
        <taxon>Chaetothyriomycetidae</taxon>
        <taxon>Chaetothyriales</taxon>
        <taxon>Trichomeriaceae</taxon>
        <taxon>Lithohypha</taxon>
    </lineage>
</organism>
<keyword evidence="1" id="KW-0175">Coiled coil</keyword>
<evidence type="ECO:0000256" key="1">
    <source>
        <dbReference type="SAM" id="Coils"/>
    </source>
</evidence>
<name>A0AAN7YAR9_9EURO</name>
<comment type="caution">
    <text evidence="2">The sequence shown here is derived from an EMBL/GenBank/DDBJ whole genome shotgun (WGS) entry which is preliminary data.</text>
</comment>
<protein>
    <submittedName>
        <fullName evidence="2">Uncharacterized protein</fullName>
    </submittedName>
</protein>
<reference evidence="2 3" key="1">
    <citation type="submission" date="2023-08" db="EMBL/GenBank/DDBJ databases">
        <title>Black Yeasts Isolated from many extreme environments.</title>
        <authorList>
            <person name="Coleine C."/>
            <person name="Stajich J.E."/>
            <person name="Selbmann L."/>
        </authorList>
    </citation>
    <scope>NUCLEOTIDE SEQUENCE [LARGE SCALE GENOMIC DNA]</scope>
    <source>
        <strain evidence="2 3">CCFEE 5910</strain>
    </source>
</reference>
<sequence length="232" mass="26237">MATHLLTFYLIAKSDSGIKADQQQILLCLLINYHFTVQSSPKDCVSFQSSTNLPSIIHFHVLTQPANMILDPEILERLRDYQALNTQPTTTFPTFEKALVAEIHFLHIHLSLAFGELHYNDTMKLFIDYSKPQIRRLLETFTNSAARVGKLCEMNSLGKDDGAIEKAAESMSETLENIRNRIQKFRDLLETLEKGKSVHELATGEKDPFLKKMSDAVEGLSGALNELLKVEK</sequence>
<dbReference type="AlphaFoldDB" id="A0AAN7YAR9"/>
<dbReference type="Proteomes" id="UP001309876">
    <property type="component" value="Unassembled WGS sequence"/>
</dbReference>
<proteinExistence type="predicted"/>
<accession>A0AAN7YAR9</accession>
<evidence type="ECO:0000313" key="3">
    <source>
        <dbReference type="Proteomes" id="UP001309876"/>
    </source>
</evidence>
<keyword evidence="3" id="KW-1185">Reference proteome</keyword>
<evidence type="ECO:0000313" key="2">
    <source>
        <dbReference type="EMBL" id="KAK5091530.1"/>
    </source>
</evidence>
<feature type="coiled-coil region" evidence="1">
    <location>
        <begin position="168"/>
        <end position="195"/>
    </location>
</feature>
<gene>
    <name evidence="2" type="ORF">LTR05_001715</name>
</gene>